<organism evidence="3">
    <name type="scientific">Nostoc flagelliforme str. Sunitezuoqi</name>
    <dbReference type="NCBI Taxonomy" id="676037"/>
    <lineage>
        <taxon>Bacteria</taxon>
        <taxon>Bacillati</taxon>
        <taxon>Cyanobacteriota</taxon>
        <taxon>Cyanophyceae</taxon>
        <taxon>Nostocales</taxon>
        <taxon>Nostocaceae</taxon>
        <taxon>Nostoc</taxon>
    </lineage>
</organism>
<dbReference type="AlphaFoldDB" id="E7DPW6"/>
<dbReference type="InterPro" id="IPR037914">
    <property type="entry name" value="SpoVT-AbrB_sf"/>
</dbReference>
<protein>
    <recommendedName>
        <fullName evidence="2">SpoVT-AbrB domain-containing protein</fullName>
    </recommendedName>
</protein>
<dbReference type="EMBL" id="HQ291122">
    <property type="protein sequence ID" value="ADO19124.1"/>
    <property type="molecule type" value="Genomic_DNA"/>
</dbReference>
<evidence type="ECO:0000259" key="2">
    <source>
        <dbReference type="PROSITE" id="PS51740"/>
    </source>
</evidence>
<accession>E7DPW6</accession>
<dbReference type="InterPro" id="IPR007159">
    <property type="entry name" value="SpoVT-AbrB_dom"/>
</dbReference>
<evidence type="ECO:0000313" key="3">
    <source>
        <dbReference type="EMBL" id="ADO19124.1"/>
    </source>
</evidence>
<dbReference type="PROSITE" id="PS51740">
    <property type="entry name" value="SPOVT_ABRB"/>
    <property type="match status" value="1"/>
</dbReference>
<dbReference type="Pfam" id="PF04014">
    <property type="entry name" value="MazE_antitoxin"/>
    <property type="match status" value="1"/>
</dbReference>
<dbReference type="SUPFAM" id="SSF89447">
    <property type="entry name" value="AbrB/MazE/MraZ-like"/>
    <property type="match status" value="1"/>
</dbReference>
<reference evidence="3" key="1">
    <citation type="journal article" date="2011" name="Acta Physiol. Plant.">
        <title>An investigation on the genetic background of Nostoc flagelliforme by similarity analysis of its partial genomic DNA and phylogenetic comparison of deduced related species.</title>
        <authorList>
            <person name="Gao X."/>
            <person name="Liu K."/>
            <person name="Qiu B.S."/>
        </authorList>
    </citation>
    <scope>NUCLEOTIDE SEQUENCE</scope>
    <source>
        <strain evidence="3">Sunitezuoqi</strain>
    </source>
</reference>
<dbReference type="Gene3D" id="2.10.260.10">
    <property type="match status" value="1"/>
</dbReference>
<keyword evidence="1" id="KW-0238">DNA-binding</keyword>
<evidence type="ECO:0000256" key="1">
    <source>
        <dbReference type="PROSITE-ProRule" id="PRU01076"/>
    </source>
</evidence>
<dbReference type="SMART" id="SM00966">
    <property type="entry name" value="SpoVT_AbrB"/>
    <property type="match status" value="1"/>
</dbReference>
<dbReference type="GO" id="GO:0003677">
    <property type="term" value="F:DNA binding"/>
    <property type="evidence" value="ECO:0007669"/>
    <property type="project" value="UniProtKB-UniRule"/>
</dbReference>
<gene>
    <name evidence="3" type="ORF">Nfla_5003</name>
</gene>
<dbReference type="NCBIfam" id="TIGR01439">
    <property type="entry name" value="lp_hng_hel_AbrB"/>
    <property type="match status" value="1"/>
</dbReference>
<feature type="domain" description="SpoVT-AbrB" evidence="2">
    <location>
        <begin position="1"/>
        <end position="47"/>
    </location>
</feature>
<name>E7DPW6_9NOSO</name>
<sequence length="91" mass="9962">MIELTITAKGQVTLRKELLAHLGLKPGDKIRVEPQGDGSVTIRPTRKKGGDISAAFGMLKRPGQPVLTIEEINEAIEKGWAGELEDFEDHD</sequence>
<proteinExistence type="predicted"/>